<dbReference type="PROSITE" id="PS50297">
    <property type="entry name" value="ANK_REP_REGION"/>
    <property type="match status" value="1"/>
</dbReference>
<evidence type="ECO:0000313" key="5">
    <source>
        <dbReference type="Proteomes" id="UP000006055"/>
    </source>
</evidence>
<dbReference type="InterPro" id="IPR036770">
    <property type="entry name" value="Ankyrin_rpt-contain_sf"/>
</dbReference>
<dbReference type="EMBL" id="CP003360">
    <property type="protein sequence ID" value="AFM23158.1"/>
    <property type="molecule type" value="Genomic_DNA"/>
</dbReference>
<evidence type="ECO:0000313" key="4">
    <source>
        <dbReference type="EMBL" id="AFM23158.1"/>
    </source>
</evidence>
<dbReference type="Pfam" id="PF12796">
    <property type="entry name" value="Ank_2"/>
    <property type="match status" value="1"/>
</dbReference>
<dbReference type="eggNOG" id="COG0666">
    <property type="taxonomic scope" value="Bacteria"/>
</dbReference>
<accession>I4C0R7</accession>
<organism evidence="4 5">
    <name type="scientific">Desulfomonile tiedjei (strain ATCC 49306 / DSM 6799 / DCB-1)</name>
    <dbReference type="NCBI Taxonomy" id="706587"/>
    <lineage>
        <taxon>Bacteria</taxon>
        <taxon>Pseudomonadati</taxon>
        <taxon>Thermodesulfobacteriota</taxon>
        <taxon>Desulfomonilia</taxon>
        <taxon>Desulfomonilales</taxon>
        <taxon>Desulfomonilaceae</taxon>
        <taxon>Desulfomonile</taxon>
    </lineage>
</organism>
<proteinExistence type="predicted"/>
<dbReference type="GO" id="GO:0004842">
    <property type="term" value="F:ubiquitin-protein transferase activity"/>
    <property type="evidence" value="ECO:0007669"/>
    <property type="project" value="TreeGrafter"/>
</dbReference>
<dbReference type="PROSITE" id="PS50088">
    <property type="entry name" value="ANK_REPEAT"/>
    <property type="match status" value="1"/>
</dbReference>
<keyword evidence="1" id="KW-0677">Repeat</keyword>
<dbReference type="PANTHER" id="PTHR24171">
    <property type="entry name" value="ANKYRIN REPEAT DOMAIN-CONTAINING PROTEIN 39-RELATED"/>
    <property type="match status" value="1"/>
</dbReference>
<dbReference type="SUPFAM" id="SSF48403">
    <property type="entry name" value="Ankyrin repeat"/>
    <property type="match status" value="1"/>
</dbReference>
<evidence type="ECO:0000256" key="1">
    <source>
        <dbReference type="ARBA" id="ARBA00022737"/>
    </source>
</evidence>
<dbReference type="KEGG" id="dti:Desti_0423"/>
<gene>
    <name evidence="4" type="ordered locus">Desti_0423</name>
</gene>
<dbReference type="Proteomes" id="UP000006055">
    <property type="component" value="Chromosome"/>
</dbReference>
<dbReference type="InterPro" id="IPR002110">
    <property type="entry name" value="Ankyrin_rpt"/>
</dbReference>
<protein>
    <submittedName>
        <fullName evidence="4">Ankyrin repeat-containing protein</fullName>
    </submittedName>
</protein>
<dbReference type="OrthoDB" id="5504283at2"/>
<reference evidence="5" key="1">
    <citation type="submission" date="2012-06" db="EMBL/GenBank/DDBJ databases">
        <title>Complete sequence of chromosome of Desulfomonile tiedjei DSM 6799.</title>
        <authorList>
            <person name="Lucas S."/>
            <person name="Copeland A."/>
            <person name="Lapidus A."/>
            <person name="Glavina del Rio T."/>
            <person name="Dalin E."/>
            <person name="Tice H."/>
            <person name="Bruce D."/>
            <person name="Goodwin L."/>
            <person name="Pitluck S."/>
            <person name="Peters L."/>
            <person name="Ovchinnikova G."/>
            <person name="Zeytun A."/>
            <person name="Lu M."/>
            <person name="Kyrpides N."/>
            <person name="Mavromatis K."/>
            <person name="Ivanova N."/>
            <person name="Brettin T."/>
            <person name="Detter J.C."/>
            <person name="Han C."/>
            <person name="Larimer F."/>
            <person name="Land M."/>
            <person name="Hauser L."/>
            <person name="Markowitz V."/>
            <person name="Cheng J.-F."/>
            <person name="Hugenholtz P."/>
            <person name="Woyke T."/>
            <person name="Wu D."/>
            <person name="Spring S."/>
            <person name="Schroeder M."/>
            <person name="Brambilla E."/>
            <person name="Klenk H.-P."/>
            <person name="Eisen J.A."/>
        </authorList>
    </citation>
    <scope>NUCLEOTIDE SEQUENCE [LARGE SCALE GENOMIC DNA]</scope>
    <source>
        <strain evidence="5">ATCC 49306 / DSM 6799 / DCB-1</strain>
    </source>
</reference>
<dbReference type="PANTHER" id="PTHR24171:SF8">
    <property type="entry name" value="BRCA1-ASSOCIATED RING DOMAIN PROTEIN 1"/>
    <property type="match status" value="1"/>
</dbReference>
<dbReference type="AlphaFoldDB" id="I4C0R7"/>
<dbReference type="STRING" id="706587.Desti_0423"/>
<evidence type="ECO:0000256" key="3">
    <source>
        <dbReference type="PROSITE-ProRule" id="PRU00023"/>
    </source>
</evidence>
<feature type="repeat" description="ANK" evidence="3">
    <location>
        <begin position="145"/>
        <end position="177"/>
    </location>
</feature>
<dbReference type="Gene3D" id="1.25.40.20">
    <property type="entry name" value="Ankyrin repeat-containing domain"/>
    <property type="match status" value="1"/>
</dbReference>
<dbReference type="HOGENOM" id="CLU_1308469_0_0_7"/>
<name>I4C0R7_DESTA</name>
<dbReference type="RefSeq" id="WP_014808317.1">
    <property type="nucleotide sequence ID" value="NC_018025.1"/>
</dbReference>
<dbReference type="GO" id="GO:0085020">
    <property type="term" value="P:protein K6-linked ubiquitination"/>
    <property type="evidence" value="ECO:0007669"/>
    <property type="project" value="TreeGrafter"/>
</dbReference>
<dbReference type="SMART" id="SM00248">
    <property type="entry name" value="ANK"/>
    <property type="match status" value="2"/>
</dbReference>
<evidence type="ECO:0000256" key="2">
    <source>
        <dbReference type="ARBA" id="ARBA00023043"/>
    </source>
</evidence>
<keyword evidence="5" id="KW-1185">Reference proteome</keyword>
<keyword evidence="2 3" id="KW-0040">ANK repeat</keyword>
<sequence>MAMSILDEKFAAILDSPESIQCFRCKHLVKWPYCLAFLSGSGIPEEIRENTFDHVLPFPGDHGIRFLEKDSPYELSESSLREVIAQYQGTVIMPELGNRKLEVAENRYQTESLAPDLIHACKIGDVETVKQLLAERVNVNQRDEQGNTPLMHACRNCHPEIVKLLLKSGCDVHVTDKYSKKAIHIALDWGYPTIVKLLEVYEEPGHLDFR</sequence>